<dbReference type="AlphaFoldDB" id="A0A1H9Z0Z0"/>
<dbReference type="InterPro" id="IPR038610">
    <property type="entry name" value="FliK-like_C_sf"/>
</dbReference>
<evidence type="ECO:0000313" key="3">
    <source>
        <dbReference type="EMBL" id="SES75164.1"/>
    </source>
</evidence>
<dbReference type="STRING" id="930131.SAMN05216389_10245"/>
<feature type="compositionally biased region" description="Low complexity" evidence="1">
    <location>
        <begin position="421"/>
        <end position="443"/>
    </location>
</feature>
<evidence type="ECO:0000256" key="1">
    <source>
        <dbReference type="SAM" id="MobiDB-lite"/>
    </source>
</evidence>
<dbReference type="Proteomes" id="UP000198618">
    <property type="component" value="Unassembled WGS sequence"/>
</dbReference>
<protein>
    <submittedName>
        <fullName evidence="3">Hook-length control protein FliK</fullName>
    </submittedName>
</protein>
<dbReference type="InterPro" id="IPR021136">
    <property type="entry name" value="Flagellar_hook_control-like_C"/>
</dbReference>
<dbReference type="CDD" id="cd17470">
    <property type="entry name" value="T3SS_Flik_C"/>
    <property type="match status" value="1"/>
</dbReference>
<feature type="region of interest" description="Disordered" evidence="1">
    <location>
        <begin position="400"/>
        <end position="459"/>
    </location>
</feature>
<sequence length="459" mass="51269">MNAIGMLFSKVSEQLSTVVETKQQQSTKKDDLFQSLLLKESNSSVNNLELSTEDGETIPEDIKALLDGAGDLEEALQPLVAWLMSNENVDLSNLSTEQVSLLKDVELSNDQLMNLLHNLNASISSDQTEKGKQTQFTIEQLISLQETLVANSNGKDLLSDDQIKNLNKFLDLFSKFEAILQDVNSQRDLKKAAPQILDLLQKWTALEKSLGNNSNVLNLTNQEGSKLEGIWKDLLQSFQKRNQFAANAQYNTNAKVTTTDIAKWVDHALQKNGLAEKLTGQNVNAWNGSSMPMTRLEQYVIHVNQAQGTQQTTPDQQLMDQIQKVMKSSKFLSMPNGANQLSISLRPDNLGDMMIKLTQINGEMTVKIMVTSQAAKEMLESNMNQLKNMFSPHQVTIEKQDLTTQQQGQNMQKNQDEKSFNEQNDNNSSGSSSSNDNEQSSSENDFESAIQDLLLNEEV</sequence>
<evidence type="ECO:0000259" key="2">
    <source>
        <dbReference type="Pfam" id="PF02120"/>
    </source>
</evidence>
<evidence type="ECO:0000313" key="4">
    <source>
        <dbReference type="Proteomes" id="UP000198618"/>
    </source>
</evidence>
<dbReference type="OrthoDB" id="2968951at2"/>
<dbReference type="Pfam" id="PF02120">
    <property type="entry name" value="Flg_hook"/>
    <property type="match status" value="1"/>
</dbReference>
<keyword evidence="4" id="KW-1185">Reference proteome</keyword>
<name>A0A1H9Z0Z0_9BACI</name>
<feature type="domain" description="Flagellar hook-length control protein-like C-terminal" evidence="2">
    <location>
        <begin position="334"/>
        <end position="410"/>
    </location>
</feature>
<feature type="compositionally biased region" description="Low complexity" evidence="1">
    <location>
        <begin position="402"/>
        <end position="413"/>
    </location>
</feature>
<proteinExistence type="predicted"/>
<dbReference type="Gene3D" id="3.30.750.140">
    <property type="match status" value="1"/>
</dbReference>
<reference evidence="3 4" key="1">
    <citation type="submission" date="2016-10" db="EMBL/GenBank/DDBJ databases">
        <authorList>
            <person name="de Groot N.N."/>
        </authorList>
    </citation>
    <scope>NUCLEOTIDE SEQUENCE [LARGE SCALE GENOMIC DNA]</scope>
    <source>
        <strain evidence="3 4">IBRC-M 10780</strain>
    </source>
</reference>
<dbReference type="EMBL" id="FOHE01000002">
    <property type="protein sequence ID" value="SES75164.1"/>
    <property type="molecule type" value="Genomic_DNA"/>
</dbReference>
<dbReference type="RefSeq" id="WP_090866518.1">
    <property type="nucleotide sequence ID" value="NZ_FOHE01000002.1"/>
</dbReference>
<accession>A0A1H9Z0Z0</accession>
<gene>
    <name evidence="3" type="ORF">SAMN05216389_10245</name>
</gene>
<organism evidence="3 4">
    <name type="scientific">Oceanobacillus limi</name>
    <dbReference type="NCBI Taxonomy" id="930131"/>
    <lineage>
        <taxon>Bacteria</taxon>
        <taxon>Bacillati</taxon>
        <taxon>Bacillota</taxon>
        <taxon>Bacilli</taxon>
        <taxon>Bacillales</taxon>
        <taxon>Bacillaceae</taxon>
        <taxon>Oceanobacillus</taxon>
    </lineage>
</organism>